<dbReference type="eggNOG" id="COG0210">
    <property type="taxonomic scope" value="Bacteria"/>
</dbReference>
<dbReference type="InterPro" id="IPR027417">
    <property type="entry name" value="P-loop_NTPase"/>
</dbReference>
<dbReference type="GO" id="GO:0043138">
    <property type="term" value="F:3'-5' DNA helicase activity"/>
    <property type="evidence" value="ECO:0007669"/>
    <property type="project" value="UniProtKB-EC"/>
</dbReference>
<keyword evidence="5 12" id="KW-0067">ATP-binding</keyword>
<dbReference type="Gene3D" id="3.40.50.300">
    <property type="entry name" value="P-loop containing nucleotide triphosphate hydrolases"/>
    <property type="match status" value="2"/>
</dbReference>
<evidence type="ECO:0000313" key="16">
    <source>
        <dbReference type="Proteomes" id="UP000001700"/>
    </source>
</evidence>
<gene>
    <name evidence="15" type="ordered locus">RIEPE_0247</name>
</gene>
<dbReference type="Pfam" id="PF00580">
    <property type="entry name" value="UvrD-helicase"/>
    <property type="match status" value="1"/>
</dbReference>
<dbReference type="Proteomes" id="UP000001700">
    <property type="component" value="Chromosome"/>
</dbReference>
<dbReference type="Pfam" id="PF13361">
    <property type="entry name" value="UvrD_C"/>
    <property type="match status" value="1"/>
</dbReference>
<evidence type="ECO:0000256" key="5">
    <source>
        <dbReference type="ARBA" id="ARBA00022840"/>
    </source>
</evidence>
<dbReference type="GO" id="GO:0033202">
    <property type="term" value="C:DNA helicase complex"/>
    <property type="evidence" value="ECO:0007669"/>
    <property type="project" value="TreeGrafter"/>
</dbReference>
<comment type="similarity">
    <text evidence="1">Belongs to the helicase family. UvrD subfamily.</text>
</comment>
<dbReference type="OrthoDB" id="9806690at2"/>
<dbReference type="SUPFAM" id="SSF52540">
    <property type="entry name" value="P-loop containing nucleoside triphosphate hydrolases"/>
    <property type="match status" value="1"/>
</dbReference>
<feature type="binding site" evidence="12">
    <location>
        <begin position="25"/>
        <end position="32"/>
    </location>
    <ligand>
        <name>ATP</name>
        <dbReference type="ChEBI" id="CHEBI:30616"/>
    </ligand>
</feature>
<dbReference type="GO" id="GO:0003677">
    <property type="term" value="F:DNA binding"/>
    <property type="evidence" value="ECO:0007669"/>
    <property type="project" value="UniProtKB-KW"/>
</dbReference>
<keyword evidence="2 12" id="KW-0547">Nucleotide-binding</keyword>
<feature type="domain" description="UvrD-like helicase ATP-binding" evidence="13">
    <location>
        <begin position="4"/>
        <end position="284"/>
    </location>
</feature>
<evidence type="ECO:0000256" key="1">
    <source>
        <dbReference type="ARBA" id="ARBA00009922"/>
    </source>
</evidence>
<dbReference type="EMBL" id="CP001085">
    <property type="protein sequence ID" value="ADD79926.1"/>
    <property type="molecule type" value="Genomic_DNA"/>
</dbReference>
<dbReference type="EC" id="5.6.2.4" evidence="9"/>
<evidence type="ECO:0000256" key="7">
    <source>
        <dbReference type="ARBA" id="ARBA00023235"/>
    </source>
</evidence>
<dbReference type="PROSITE" id="PS51198">
    <property type="entry name" value="UVRD_HELICASE_ATP_BIND"/>
    <property type="match status" value="1"/>
</dbReference>
<dbReference type="RefSeq" id="WP_013087902.1">
    <property type="nucleotide sequence ID" value="NC_014109.1"/>
</dbReference>
<organism evidence="15 16">
    <name type="scientific">Riesia pediculicola (strain USDA)</name>
    <dbReference type="NCBI Taxonomy" id="515618"/>
    <lineage>
        <taxon>Bacteria</taxon>
        <taxon>Pseudomonadati</taxon>
        <taxon>Pseudomonadota</taxon>
        <taxon>Gammaproteobacteria</taxon>
        <taxon>Enterobacterales</taxon>
        <taxon>Enterobacteriaceae</taxon>
        <taxon>Candidatus Riesia</taxon>
    </lineage>
</organism>
<keyword evidence="7" id="KW-0413">Isomerase</keyword>
<keyword evidence="4 12" id="KW-0347">Helicase</keyword>
<dbReference type="PANTHER" id="PTHR11070">
    <property type="entry name" value="UVRD / RECB / PCRA DNA HELICASE FAMILY MEMBER"/>
    <property type="match status" value="1"/>
</dbReference>
<evidence type="ECO:0000256" key="6">
    <source>
        <dbReference type="ARBA" id="ARBA00023125"/>
    </source>
</evidence>
<name>D4G845_RIEPU</name>
<dbReference type="HOGENOM" id="CLU_004585_5_5_6"/>
<dbReference type="Gene3D" id="1.10.486.10">
    <property type="entry name" value="PCRA, domain 4"/>
    <property type="match status" value="1"/>
</dbReference>
<evidence type="ECO:0000259" key="14">
    <source>
        <dbReference type="PROSITE" id="PS51217"/>
    </source>
</evidence>
<evidence type="ECO:0000256" key="4">
    <source>
        <dbReference type="ARBA" id="ARBA00022806"/>
    </source>
</evidence>
<sequence>MIEKLNSKQKEAVTAPSEENILVLAGAGSGKTRVLVHRIIWLLKKIRVSSTSILTLTFSNKAVLEIRRRVNDIINLCQENLIIDTFHGLAYRFLRVHYSEVNLPYNFQILDSEDQKYFIRKAIRDSQLEHKRGLLQKSTEYINKNKEKGIRPKDILKKNRIDSSNMDYFKIYLTYQKICDHSGLVDFPELVLRAYELFLNNSSLLRLYQRRFTHFLIDEFQDTSKLQYKWIRMIFQKSVGITIVGDDDQSIYGWRGANPKNMKYFLRDFPNSTVIRLEQNYRSTKNILKSANALISYNKNRLGKTLWTKIEFGDPIYIYYGNDELDESEYIVKNIIEWNKLGGKFSQCAILYRKKRQSHFLEEALIKYSIPYHIHGDISFFRRQEIKETMSYLRLIFNRKDDESFERIINTPTRGIGKKTISIIRNASKEYSSDMWTTCKKLLNINLLKKNSKTSIKRFLDLINLMDKESESMSIDQKVDYIFRRSGLSKMYENKKNEISRMKIQNISILVHFIKKFCEDRDERTPSELFHSFLSYSILSSSNGIKKYEDKNQDAVNLMTLHASKGLEFPFVLISGMEEGTFPVRTDIEQEIAEERRLAYVGLTRAMKKLILTCVSSRFDRGRKSHNNIPSRFIFEIPQKYVQYVYFKNLN</sequence>
<dbReference type="CDD" id="cd17932">
    <property type="entry name" value="DEXQc_UvrD"/>
    <property type="match status" value="1"/>
</dbReference>
<dbReference type="GO" id="GO:0005524">
    <property type="term" value="F:ATP binding"/>
    <property type="evidence" value="ECO:0007669"/>
    <property type="project" value="UniProtKB-UniRule"/>
</dbReference>
<dbReference type="GO" id="GO:0016887">
    <property type="term" value="F:ATP hydrolysis activity"/>
    <property type="evidence" value="ECO:0007669"/>
    <property type="project" value="RHEA"/>
</dbReference>
<dbReference type="PROSITE" id="PS51217">
    <property type="entry name" value="UVRD_HELICASE_CTER"/>
    <property type="match status" value="1"/>
</dbReference>
<dbReference type="InterPro" id="IPR014016">
    <property type="entry name" value="UvrD-like_ATP-bd"/>
</dbReference>
<accession>D4G845</accession>
<keyword evidence="16" id="KW-1185">Reference proteome</keyword>
<protein>
    <recommendedName>
        <fullName evidence="9">DNA 3'-5' helicase</fullName>
        <ecNumber evidence="9">5.6.2.4</ecNumber>
    </recommendedName>
    <alternativeName>
        <fullName evidence="10">DNA 3'-5' helicase II</fullName>
    </alternativeName>
</protein>
<dbReference type="PANTHER" id="PTHR11070:SF2">
    <property type="entry name" value="ATP-DEPENDENT DNA HELICASE SRS2"/>
    <property type="match status" value="1"/>
</dbReference>
<evidence type="ECO:0000256" key="8">
    <source>
        <dbReference type="ARBA" id="ARBA00034617"/>
    </source>
</evidence>
<keyword evidence="6" id="KW-0238">DNA-binding</keyword>
<evidence type="ECO:0000256" key="3">
    <source>
        <dbReference type="ARBA" id="ARBA00022801"/>
    </source>
</evidence>
<dbReference type="InterPro" id="IPR013986">
    <property type="entry name" value="DExx_box_DNA_helicase_dom_sf"/>
</dbReference>
<reference evidence="15" key="1">
    <citation type="submission" date="2008-05" db="EMBL/GenBank/DDBJ databases">
        <title>Genome sequence of Riesia pediculicola USDA.</title>
        <authorList>
            <person name="Kirkness E.F."/>
        </authorList>
    </citation>
    <scope>NUCLEOTIDE SEQUENCE [LARGE SCALE GENOMIC DNA]</scope>
    <source>
        <strain evidence="15">USDA</strain>
    </source>
</reference>
<dbReference type="Gene3D" id="1.10.10.160">
    <property type="match status" value="1"/>
</dbReference>
<evidence type="ECO:0000256" key="9">
    <source>
        <dbReference type="ARBA" id="ARBA00034808"/>
    </source>
</evidence>
<proteinExistence type="inferred from homology"/>
<evidence type="ECO:0000256" key="12">
    <source>
        <dbReference type="PROSITE-ProRule" id="PRU00560"/>
    </source>
</evidence>
<dbReference type="AlphaFoldDB" id="D4G845"/>
<comment type="catalytic activity">
    <reaction evidence="11">
        <text>ATP + H2O = ADP + phosphate + H(+)</text>
        <dbReference type="Rhea" id="RHEA:13065"/>
        <dbReference type="ChEBI" id="CHEBI:15377"/>
        <dbReference type="ChEBI" id="CHEBI:15378"/>
        <dbReference type="ChEBI" id="CHEBI:30616"/>
        <dbReference type="ChEBI" id="CHEBI:43474"/>
        <dbReference type="ChEBI" id="CHEBI:456216"/>
        <dbReference type="EC" id="5.6.2.4"/>
    </reaction>
</comment>
<dbReference type="GO" id="GO:0000725">
    <property type="term" value="P:recombinational repair"/>
    <property type="evidence" value="ECO:0007669"/>
    <property type="project" value="TreeGrafter"/>
</dbReference>
<dbReference type="KEGG" id="rip:RIEPE_0247"/>
<dbReference type="InterPro" id="IPR014017">
    <property type="entry name" value="DNA_helicase_UvrD-like_C"/>
</dbReference>
<keyword evidence="3 12" id="KW-0378">Hydrolase</keyword>
<evidence type="ECO:0000256" key="11">
    <source>
        <dbReference type="ARBA" id="ARBA00048988"/>
    </source>
</evidence>
<evidence type="ECO:0000313" key="15">
    <source>
        <dbReference type="EMBL" id="ADD79926.1"/>
    </source>
</evidence>
<evidence type="ECO:0000256" key="2">
    <source>
        <dbReference type="ARBA" id="ARBA00022741"/>
    </source>
</evidence>
<dbReference type="GO" id="GO:0005829">
    <property type="term" value="C:cytosol"/>
    <property type="evidence" value="ECO:0007669"/>
    <property type="project" value="TreeGrafter"/>
</dbReference>
<feature type="domain" description="UvrD-like helicase C-terminal" evidence="14">
    <location>
        <begin position="285"/>
        <end position="566"/>
    </location>
</feature>
<evidence type="ECO:0000256" key="10">
    <source>
        <dbReference type="ARBA" id="ARBA00034923"/>
    </source>
</evidence>
<dbReference type="InterPro" id="IPR000212">
    <property type="entry name" value="DNA_helicase_UvrD/REP"/>
</dbReference>
<comment type="catalytic activity">
    <reaction evidence="8">
        <text>Couples ATP hydrolysis with the unwinding of duplex DNA by translocating in the 3'-5' direction.</text>
        <dbReference type="EC" id="5.6.2.4"/>
    </reaction>
</comment>
<dbReference type="STRING" id="515618.RIEPE_0247"/>
<evidence type="ECO:0000259" key="13">
    <source>
        <dbReference type="PROSITE" id="PS51198"/>
    </source>
</evidence>